<gene>
    <name evidence="1" type="ORF">CK203_099578</name>
</gene>
<evidence type="ECO:0000313" key="2">
    <source>
        <dbReference type="Proteomes" id="UP000288805"/>
    </source>
</evidence>
<accession>A0A438CHI5</accession>
<reference evidence="1 2" key="1">
    <citation type="journal article" date="2018" name="PLoS Genet.">
        <title>Population sequencing reveals clonal diversity and ancestral inbreeding in the grapevine cultivar Chardonnay.</title>
        <authorList>
            <person name="Roach M.J."/>
            <person name="Johnson D.L."/>
            <person name="Bohlmann J."/>
            <person name="van Vuuren H.J."/>
            <person name="Jones S.J."/>
            <person name="Pretorius I.S."/>
            <person name="Schmidt S.A."/>
            <person name="Borneman A.R."/>
        </authorList>
    </citation>
    <scope>NUCLEOTIDE SEQUENCE [LARGE SCALE GENOMIC DNA]</scope>
    <source>
        <strain evidence="2">cv. Chardonnay</strain>
        <tissue evidence="1">Leaf</tissue>
    </source>
</reference>
<dbReference type="AlphaFoldDB" id="A0A438CHI5"/>
<dbReference type="Proteomes" id="UP000288805">
    <property type="component" value="Unassembled WGS sequence"/>
</dbReference>
<evidence type="ECO:0000313" key="1">
    <source>
        <dbReference type="EMBL" id="RVW22678.1"/>
    </source>
</evidence>
<organism evidence="1 2">
    <name type="scientific">Vitis vinifera</name>
    <name type="common">Grape</name>
    <dbReference type="NCBI Taxonomy" id="29760"/>
    <lineage>
        <taxon>Eukaryota</taxon>
        <taxon>Viridiplantae</taxon>
        <taxon>Streptophyta</taxon>
        <taxon>Embryophyta</taxon>
        <taxon>Tracheophyta</taxon>
        <taxon>Spermatophyta</taxon>
        <taxon>Magnoliopsida</taxon>
        <taxon>eudicotyledons</taxon>
        <taxon>Gunneridae</taxon>
        <taxon>Pentapetalae</taxon>
        <taxon>rosids</taxon>
        <taxon>Vitales</taxon>
        <taxon>Vitaceae</taxon>
        <taxon>Viteae</taxon>
        <taxon>Vitis</taxon>
    </lineage>
</organism>
<name>A0A438CHI5_VITVI</name>
<sequence>MQSFELCLLQEFKHFPKPPHIHGWMLEMLPMHIFKHLNFRKLVEDTVLVGTVSHRSETLNILHKLCPAIHIPEKSEMNPLVFHTWQMGRWPDLCSNLPGIPGESKKFGHSLHSSGGEHEGYCGKLEGEELHQLLNHCVYWLAMEINHRTIMDSCTPKLCYYYWA</sequence>
<protein>
    <submittedName>
        <fullName evidence="1">Uncharacterized protein</fullName>
    </submittedName>
</protein>
<comment type="caution">
    <text evidence="1">The sequence shown here is derived from an EMBL/GenBank/DDBJ whole genome shotgun (WGS) entry which is preliminary data.</text>
</comment>
<dbReference type="EMBL" id="QGNW01002222">
    <property type="protein sequence ID" value="RVW22678.1"/>
    <property type="molecule type" value="Genomic_DNA"/>
</dbReference>
<proteinExistence type="predicted"/>